<dbReference type="Proteomes" id="UP001177023">
    <property type="component" value="Unassembled WGS sequence"/>
</dbReference>
<keyword evidence="2" id="KW-0812">Transmembrane</keyword>
<keyword evidence="2" id="KW-1133">Transmembrane helix</keyword>
<name>A0AA36CZ18_9BILA</name>
<comment type="caution">
    <text evidence="3">The sequence shown here is derived from an EMBL/GenBank/DDBJ whole genome shotgun (WGS) entry which is preliminary data.</text>
</comment>
<organism evidence="3 4">
    <name type="scientific">Mesorhabditis spiculigera</name>
    <dbReference type="NCBI Taxonomy" id="96644"/>
    <lineage>
        <taxon>Eukaryota</taxon>
        <taxon>Metazoa</taxon>
        <taxon>Ecdysozoa</taxon>
        <taxon>Nematoda</taxon>
        <taxon>Chromadorea</taxon>
        <taxon>Rhabditida</taxon>
        <taxon>Rhabditina</taxon>
        <taxon>Rhabditomorpha</taxon>
        <taxon>Rhabditoidea</taxon>
        <taxon>Rhabditidae</taxon>
        <taxon>Mesorhabditinae</taxon>
        <taxon>Mesorhabditis</taxon>
    </lineage>
</organism>
<evidence type="ECO:0000256" key="1">
    <source>
        <dbReference type="SAM" id="MobiDB-lite"/>
    </source>
</evidence>
<dbReference type="EMBL" id="CATQJA010002653">
    <property type="protein sequence ID" value="CAJ0578017.1"/>
    <property type="molecule type" value="Genomic_DNA"/>
</dbReference>
<sequence>MKRRGGADHHVGASELEPILFQTPFIPDLSDCRQGLPLTCFIDDRQANASKCQCKPGTSFAEFADQRCEHLQPLLVQTYNNVSELTIQCNMTLNDCNLDGVRPSAAVGDGRVSDDELFGGQANAGPVIGGSDDCWYTYEPWKYTRNGTQATVKYPIAPTTEFRPKCDTRQDVRSEIQETDDNPMRWGELTTQFMFLKCHWMLCDERNRYPWNPDTGKREQVCFPRVPEPFTMSWTRKWCARYEMNVSKLYGEDGCEPLPLCFDSGFTATPYYQAAIDENFAQDIRLCERLCQPGLFNIMGINPDNTTCRRRPSIDADDWAVGYEQSWCPLETSVYRDPPVDCNPVPICRQLDDTIPSYTEMELNGTDFDDFEYNPFRSGVCVASVLYCTPRQAELLFCRKITEDPAQLAAELSYLDADDPTAVPPEEWPTAKVISYILFIVIIVYIVLVLIRTIFSRREKNEKRRNPSANVRLLGYTRSNEDVAQEKQTSSARQSVTEQADADKAPGSTREQTKSISQSASVAVNNPQSPDKMGSVSTAAGENAKNA</sequence>
<gene>
    <name evidence="3" type="ORF">MSPICULIGERA_LOCUS16281</name>
</gene>
<feature type="compositionally biased region" description="Polar residues" evidence="1">
    <location>
        <begin position="514"/>
        <end position="547"/>
    </location>
</feature>
<evidence type="ECO:0000313" key="3">
    <source>
        <dbReference type="EMBL" id="CAJ0578017.1"/>
    </source>
</evidence>
<feature type="transmembrane region" description="Helical" evidence="2">
    <location>
        <begin position="433"/>
        <end position="455"/>
    </location>
</feature>
<feature type="region of interest" description="Disordered" evidence="1">
    <location>
        <begin position="466"/>
        <end position="547"/>
    </location>
</feature>
<keyword evidence="4" id="KW-1185">Reference proteome</keyword>
<accession>A0AA36CZ18</accession>
<keyword evidence="2" id="KW-0472">Membrane</keyword>
<reference evidence="3" key="1">
    <citation type="submission" date="2023-06" db="EMBL/GenBank/DDBJ databases">
        <authorList>
            <person name="Delattre M."/>
        </authorList>
    </citation>
    <scope>NUCLEOTIDE SEQUENCE</scope>
    <source>
        <strain evidence="3">AF72</strain>
    </source>
</reference>
<dbReference type="AlphaFoldDB" id="A0AA36CZ18"/>
<proteinExistence type="predicted"/>
<feature type="compositionally biased region" description="Polar residues" evidence="1">
    <location>
        <begin position="486"/>
        <end position="498"/>
    </location>
</feature>
<evidence type="ECO:0000313" key="4">
    <source>
        <dbReference type="Proteomes" id="UP001177023"/>
    </source>
</evidence>
<evidence type="ECO:0000256" key="2">
    <source>
        <dbReference type="SAM" id="Phobius"/>
    </source>
</evidence>
<protein>
    <submittedName>
        <fullName evidence="3">Uncharacterized protein</fullName>
    </submittedName>
</protein>
<feature type="non-terminal residue" evidence="3">
    <location>
        <position position="547"/>
    </location>
</feature>